<keyword evidence="6" id="KW-1185">Reference proteome</keyword>
<dbReference type="GO" id="GO:0052621">
    <property type="term" value="F:diguanylate cyclase activity"/>
    <property type="evidence" value="ECO:0007669"/>
    <property type="project" value="UniProtKB-EC"/>
</dbReference>
<dbReference type="CDD" id="cd12914">
    <property type="entry name" value="PDC1_DGC_like"/>
    <property type="match status" value="1"/>
</dbReference>
<dbReference type="InterPro" id="IPR000160">
    <property type="entry name" value="GGDEF_dom"/>
</dbReference>
<sequence length="507" mass="55091">MAHQKTTVDDHEKSAVRNIVAIDRALLFGPWLICFLIIALVGNLLLKERRDTLSSHEQSATNLRVTISSDITSFLNVAEVLLKDVIDDLTFGAKMPGRAHHQLLERASSYLPSATYLRVLDTTGHIVDDVGENVPADMSFADRDYFLVPKNDPNVGTYISAPYASRLHGGVPTFALSRRISNPDGSFAGIAMIAITLANFEKLFTELRLGKDSVIAVVKTDGRVLVRQPSEPDLEIVGLDLSSSPNFKRLLAMGTGTFTAKARLDGVRRAYFFGPVGKRPLIVSVGIAVDEIYDNWRTRAIVIAVILTLICVALIALSLALRHELRRRAIAEAHLAALATTDALTGLANRRRFDEVVAREWRRTRRTGSSLALLMIDADHFKHLNDTYGHGQGDTVLRALGGLIASCTRRAGDCSARYGGEEFAVVLPDATLEEAMTTAEKIRAGMEDRYGDKAAAGRAPGTTVSIGVAFATAKADGEVAQLIEAADQALYEAKNTGRNRVVTTVEI</sequence>
<feature type="transmembrane region" description="Helical" evidence="3">
    <location>
        <begin position="301"/>
        <end position="321"/>
    </location>
</feature>
<dbReference type="GO" id="GO:1902201">
    <property type="term" value="P:negative regulation of bacterial-type flagellum-dependent cell motility"/>
    <property type="evidence" value="ECO:0007669"/>
    <property type="project" value="TreeGrafter"/>
</dbReference>
<dbReference type="RefSeq" id="WP_084564653.1">
    <property type="nucleotide sequence ID" value="NZ_FRXO01000005.1"/>
</dbReference>
<evidence type="ECO:0000313" key="5">
    <source>
        <dbReference type="EMBL" id="SHO66065.1"/>
    </source>
</evidence>
<dbReference type="EC" id="2.7.7.65" evidence="1"/>
<accession>A0A1M7ZME9</accession>
<dbReference type="Pfam" id="PF22588">
    <property type="entry name" value="dCache_1_like"/>
    <property type="match status" value="1"/>
</dbReference>
<dbReference type="InterPro" id="IPR054327">
    <property type="entry name" value="His-kinase-like_sensor"/>
</dbReference>
<dbReference type="Gene3D" id="3.30.70.270">
    <property type="match status" value="1"/>
</dbReference>
<dbReference type="InterPro" id="IPR043128">
    <property type="entry name" value="Rev_trsase/Diguanyl_cyclase"/>
</dbReference>
<feature type="transmembrane region" description="Helical" evidence="3">
    <location>
        <begin position="25"/>
        <end position="46"/>
    </location>
</feature>
<keyword evidence="3" id="KW-0812">Transmembrane</keyword>
<evidence type="ECO:0000259" key="4">
    <source>
        <dbReference type="PROSITE" id="PS50887"/>
    </source>
</evidence>
<evidence type="ECO:0000313" key="6">
    <source>
        <dbReference type="Proteomes" id="UP000186406"/>
    </source>
</evidence>
<protein>
    <recommendedName>
        <fullName evidence="1">diguanylate cyclase</fullName>
        <ecNumber evidence="1">2.7.7.65</ecNumber>
    </recommendedName>
</protein>
<evidence type="ECO:0000256" key="3">
    <source>
        <dbReference type="SAM" id="Phobius"/>
    </source>
</evidence>
<dbReference type="SMART" id="SM00267">
    <property type="entry name" value="GGDEF"/>
    <property type="match status" value="1"/>
</dbReference>
<keyword evidence="3" id="KW-0472">Membrane</keyword>
<dbReference type="PROSITE" id="PS50887">
    <property type="entry name" value="GGDEF"/>
    <property type="match status" value="1"/>
</dbReference>
<organism evidence="5 6">
    <name type="scientific">Pseudoxanthobacter soli DSM 19599</name>
    <dbReference type="NCBI Taxonomy" id="1123029"/>
    <lineage>
        <taxon>Bacteria</taxon>
        <taxon>Pseudomonadati</taxon>
        <taxon>Pseudomonadota</taxon>
        <taxon>Alphaproteobacteria</taxon>
        <taxon>Hyphomicrobiales</taxon>
        <taxon>Segnochrobactraceae</taxon>
        <taxon>Pseudoxanthobacter</taxon>
    </lineage>
</organism>
<dbReference type="PANTHER" id="PTHR45138">
    <property type="entry name" value="REGULATORY COMPONENTS OF SENSORY TRANSDUCTION SYSTEM"/>
    <property type="match status" value="1"/>
</dbReference>
<evidence type="ECO:0000256" key="2">
    <source>
        <dbReference type="ARBA" id="ARBA00034247"/>
    </source>
</evidence>
<dbReference type="GO" id="GO:0043709">
    <property type="term" value="P:cell adhesion involved in single-species biofilm formation"/>
    <property type="evidence" value="ECO:0007669"/>
    <property type="project" value="TreeGrafter"/>
</dbReference>
<proteinExistence type="predicted"/>
<dbReference type="PANTHER" id="PTHR45138:SF9">
    <property type="entry name" value="DIGUANYLATE CYCLASE DGCM-RELATED"/>
    <property type="match status" value="1"/>
</dbReference>
<dbReference type="CDD" id="cd01949">
    <property type="entry name" value="GGDEF"/>
    <property type="match status" value="1"/>
</dbReference>
<dbReference type="STRING" id="1123029.SAMN02745172_02716"/>
<evidence type="ECO:0000256" key="1">
    <source>
        <dbReference type="ARBA" id="ARBA00012528"/>
    </source>
</evidence>
<name>A0A1M7ZME9_9HYPH</name>
<dbReference type="SUPFAM" id="SSF55073">
    <property type="entry name" value="Nucleotide cyclase"/>
    <property type="match status" value="1"/>
</dbReference>
<gene>
    <name evidence="5" type="ORF">SAMN02745172_02716</name>
</gene>
<keyword evidence="3" id="KW-1133">Transmembrane helix</keyword>
<feature type="domain" description="GGDEF" evidence="4">
    <location>
        <begin position="369"/>
        <end position="506"/>
    </location>
</feature>
<dbReference type="AlphaFoldDB" id="A0A1M7ZME9"/>
<dbReference type="NCBIfam" id="TIGR00254">
    <property type="entry name" value="GGDEF"/>
    <property type="match status" value="1"/>
</dbReference>
<dbReference type="OrthoDB" id="9812260at2"/>
<comment type="catalytic activity">
    <reaction evidence="2">
        <text>2 GTP = 3',3'-c-di-GMP + 2 diphosphate</text>
        <dbReference type="Rhea" id="RHEA:24898"/>
        <dbReference type="ChEBI" id="CHEBI:33019"/>
        <dbReference type="ChEBI" id="CHEBI:37565"/>
        <dbReference type="ChEBI" id="CHEBI:58805"/>
        <dbReference type="EC" id="2.7.7.65"/>
    </reaction>
</comment>
<dbReference type="Proteomes" id="UP000186406">
    <property type="component" value="Unassembled WGS sequence"/>
</dbReference>
<feature type="transmembrane region" description="Helical" evidence="3">
    <location>
        <begin position="270"/>
        <end position="289"/>
    </location>
</feature>
<dbReference type="InterPro" id="IPR029787">
    <property type="entry name" value="Nucleotide_cyclase"/>
</dbReference>
<reference evidence="5 6" key="1">
    <citation type="submission" date="2016-12" db="EMBL/GenBank/DDBJ databases">
        <authorList>
            <person name="Song W.-J."/>
            <person name="Kurnit D.M."/>
        </authorList>
    </citation>
    <scope>NUCLEOTIDE SEQUENCE [LARGE SCALE GENOMIC DNA]</scope>
    <source>
        <strain evidence="5 6">DSM 19599</strain>
    </source>
</reference>
<dbReference type="GO" id="GO:0005886">
    <property type="term" value="C:plasma membrane"/>
    <property type="evidence" value="ECO:0007669"/>
    <property type="project" value="TreeGrafter"/>
</dbReference>
<dbReference type="Gene3D" id="3.30.450.20">
    <property type="entry name" value="PAS domain"/>
    <property type="match status" value="2"/>
</dbReference>
<dbReference type="EMBL" id="FRXO01000005">
    <property type="protein sequence ID" value="SHO66065.1"/>
    <property type="molecule type" value="Genomic_DNA"/>
</dbReference>
<dbReference type="FunFam" id="3.30.70.270:FF:000001">
    <property type="entry name" value="Diguanylate cyclase domain protein"/>
    <property type="match status" value="1"/>
</dbReference>
<dbReference type="CDD" id="cd12915">
    <property type="entry name" value="PDC2_DGC_like"/>
    <property type="match status" value="1"/>
</dbReference>
<dbReference type="InterPro" id="IPR050469">
    <property type="entry name" value="Diguanylate_Cyclase"/>
</dbReference>
<dbReference type="Pfam" id="PF00990">
    <property type="entry name" value="GGDEF"/>
    <property type="match status" value="1"/>
</dbReference>